<proteinExistence type="predicted"/>
<evidence type="ECO:0000313" key="2">
    <source>
        <dbReference type="Proteomes" id="UP000199352"/>
    </source>
</evidence>
<protein>
    <submittedName>
        <fullName evidence="1">Uncharacterized protein</fullName>
    </submittedName>
</protein>
<sequence>MTQESAGADAALSAVAGVAGGAIGAAVGAFRSASAFLDGLTSGPSTQSFHVNKDNVLKAGAIIQDQAEVLNRALKKAEARLDVDVDSASAGIVSANIAGLWNRRLTVGEDSYVGRIRKYVESLDGLSQQLRESAKQYGYTEEDITATFGPTK</sequence>
<accession>A0A1H9AIR6</accession>
<keyword evidence="2" id="KW-1185">Reference proteome</keyword>
<organism evidence="1 2">
    <name type="scientific">Lentzea xinjiangensis</name>
    <dbReference type="NCBI Taxonomy" id="402600"/>
    <lineage>
        <taxon>Bacteria</taxon>
        <taxon>Bacillati</taxon>
        <taxon>Actinomycetota</taxon>
        <taxon>Actinomycetes</taxon>
        <taxon>Pseudonocardiales</taxon>
        <taxon>Pseudonocardiaceae</taxon>
        <taxon>Lentzea</taxon>
    </lineage>
</organism>
<name>A0A1H9AIR6_9PSEU</name>
<dbReference type="STRING" id="402600.SAMN05216188_101423"/>
<dbReference type="AlphaFoldDB" id="A0A1H9AIR6"/>
<reference evidence="2" key="1">
    <citation type="submission" date="2016-10" db="EMBL/GenBank/DDBJ databases">
        <authorList>
            <person name="Varghese N."/>
            <person name="Submissions S."/>
        </authorList>
    </citation>
    <scope>NUCLEOTIDE SEQUENCE [LARGE SCALE GENOMIC DNA]</scope>
    <source>
        <strain evidence="2">CGMCC 4.3525</strain>
    </source>
</reference>
<dbReference type="RefSeq" id="WP_177220885.1">
    <property type="nucleotide sequence ID" value="NZ_FOFR01000001.1"/>
</dbReference>
<dbReference type="Proteomes" id="UP000199352">
    <property type="component" value="Unassembled WGS sequence"/>
</dbReference>
<evidence type="ECO:0000313" key="1">
    <source>
        <dbReference type="EMBL" id="SEP76672.1"/>
    </source>
</evidence>
<gene>
    <name evidence="1" type="ORF">SAMN05216188_101423</name>
</gene>
<dbReference type="EMBL" id="FOFR01000001">
    <property type="protein sequence ID" value="SEP76672.1"/>
    <property type="molecule type" value="Genomic_DNA"/>
</dbReference>